<accession>A0AAD5H3H1</accession>
<dbReference type="AlphaFoldDB" id="A0AAD5H3H1"/>
<proteinExistence type="predicted"/>
<keyword evidence="2" id="KW-1185">Reference proteome</keyword>
<protein>
    <submittedName>
        <fullName evidence="1">Uncharacterized protein</fullName>
    </submittedName>
</protein>
<evidence type="ECO:0000313" key="1">
    <source>
        <dbReference type="EMBL" id="KAI7842929.1"/>
    </source>
</evidence>
<sequence>MAAHDSVLDALMHVFDDESELQEVFMGSDSLPPVPAEQQPAAAVDTARIAVLPTDSLDDLKDVLLAVQ</sequence>
<evidence type="ECO:0000313" key="2">
    <source>
        <dbReference type="Proteomes" id="UP001205105"/>
    </source>
</evidence>
<dbReference type="EMBL" id="JADXDR010000046">
    <property type="protein sequence ID" value="KAI7842929.1"/>
    <property type="molecule type" value="Genomic_DNA"/>
</dbReference>
<gene>
    <name evidence="1" type="ORF">COHA_003438</name>
</gene>
<comment type="caution">
    <text evidence="1">The sequence shown here is derived from an EMBL/GenBank/DDBJ whole genome shotgun (WGS) entry which is preliminary data.</text>
</comment>
<organism evidence="1 2">
    <name type="scientific">Chlorella ohadii</name>
    <dbReference type="NCBI Taxonomy" id="2649997"/>
    <lineage>
        <taxon>Eukaryota</taxon>
        <taxon>Viridiplantae</taxon>
        <taxon>Chlorophyta</taxon>
        <taxon>core chlorophytes</taxon>
        <taxon>Trebouxiophyceae</taxon>
        <taxon>Chlorellales</taxon>
        <taxon>Chlorellaceae</taxon>
        <taxon>Chlorella clade</taxon>
        <taxon>Chlorella</taxon>
    </lineage>
</organism>
<dbReference type="Proteomes" id="UP001205105">
    <property type="component" value="Unassembled WGS sequence"/>
</dbReference>
<name>A0AAD5H3H1_9CHLO</name>
<reference evidence="1" key="1">
    <citation type="submission" date="2020-11" db="EMBL/GenBank/DDBJ databases">
        <title>Chlorella ohadii genome sequencing and assembly.</title>
        <authorList>
            <person name="Murik O."/>
            <person name="Treves H."/>
            <person name="Kedem I."/>
            <person name="Shotland Y."/>
            <person name="Kaplan A."/>
        </authorList>
    </citation>
    <scope>NUCLEOTIDE SEQUENCE</scope>
    <source>
        <strain evidence="1">1</strain>
    </source>
</reference>